<organism evidence="1 2">
    <name type="scientific">Antrihabitans cavernicola</name>
    <dbReference type="NCBI Taxonomy" id="2495913"/>
    <lineage>
        <taxon>Bacteria</taxon>
        <taxon>Bacillati</taxon>
        <taxon>Actinomycetota</taxon>
        <taxon>Actinomycetes</taxon>
        <taxon>Mycobacteriales</taxon>
        <taxon>Nocardiaceae</taxon>
        <taxon>Antrihabitans</taxon>
    </lineage>
</organism>
<protein>
    <submittedName>
        <fullName evidence="1">Uncharacterized protein</fullName>
    </submittedName>
</protein>
<proteinExistence type="predicted"/>
<accession>A0A5A7S3Z8</accession>
<dbReference type="RefSeq" id="WP_149433133.1">
    <property type="nucleotide sequence ID" value="NZ_VLNY01000025.1"/>
</dbReference>
<evidence type="ECO:0000313" key="1">
    <source>
        <dbReference type="EMBL" id="KAA0016753.1"/>
    </source>
</evidence>
<gene>
    <name evidence="1" type="ORF">FOY51_25745</name>
</gene>
<reference evidence="1 2" key="1">
    <citation type="submission" date="2019-07" db="EMBL/GenBank/DDBJ databases">
        <title>Rhodococcus cavernicolus sp. nov., isolated from a cave.</title>
        <authorList>
            <person name="Lee S.D."/>
        </authorList>
    </citation>
    <scope>NUCLEOTIDE SEQUENCE [LARGE SCALE GENOMIC DNA]</scope>
    <source>
        <strain evidence="1 2">C1-24</strain>
    </source>
</reference>
<keyword evidence="2" id="KW-1185">Reference proteome</keyword>
<comment type="caution">
    <text evidence="1">The sequence shown here is derived from an EMBL/GenBank/DDBJ whole genome shotgun (WGS) entry which is preliminary data.</text>
</comment>
<sequence length="69" mass="7077">MFAVLVGVLSVVPTVLISGGLDTTVLGAQLIVIAATVTKLLANPLVNALIERYLPFLAAVPPQGGRHSV</sequence>
<dbReference type="Proteomes" id="UP000322244">
    <property type="component" value="Unassembled WGS sequence"/>
</dbReference>
<dbReference type="EMBL" id="VLNY01000025">
    <property type="protein sequence ID" value="KAA0016753.1"/>
    <property type="molecule type" value="Genomic_DNA"/>
</dbReference>
<name>A0A5A7S3Z8_9NOCA</name>
<dbReference type="AlphaFoldDB" id="A0A5A7S3Z8"/>
<evidence type="ECO:0000313" key="2">
    <source>
        <dbReference type="Proteomes" id="UP000322244"/>
    </source>
</evidence>